<evidence type="ECO:0000256" key="2">
    <source>
        <dbReference type="ARBA" id="ARBA00009046"/>
    </source>
</evidence>
<dbReference type="InterPro" id="IPR054712">
    <property type="entry name" value="Cas3-like_dom"/>
</dbReference>
<evidence type="ECO:0000313" key="13">
    <source>
        <dbReference type="EMBL" id="EDM24313.1"/>
    </source>
</evidence>
<dbReference type="GO" id="GO:0016787">
    <property type="term" value="F:hydrolase activity"/>
    <property type="evidence" value="ECO:0007669"/>
    <property type="project" value="UniProtKB-KW"/>
</dbReference>
<keyword evidence="5" id="KW-0547">Nucleotide-binding</keyword>
<keyword evidence="3" id="KW-0540">Nuclease</keyword>
<dbReference type="InterPro" id="IPR006483">
    <property type="entry name" value="CRISPR-assoc_Cas3_HD"/>
</dbReference>
<evidence type="ECO:0000256" key="6">
    <source>
        <dbReference type="ARBA" id="ARBA00022801"/>
    </source>
</evidence>
<dbReference type="Proteomes" id="UP000003288">
    <property type="component" value="Unassembled WGS sequence"/>
</dbReference>
<protein>
    <recommendedName>
        <fullName evidence="15">CRISPR-associated helicase Cas3</fullName>
    </recommendedName>
</protein>
<dbReference type="Pfam" id="PF00270">
    <property type="entry name" value="DEAD"/>
    <property type="match status" value="1"/>
</dbReference>
<evidence type="ECO:0000256" key="9">
    <source>
        <dbReference type="ARBA" id="ARBA00023118"/>
    </source>
</evidence>
<dbReference type="NCBIfam" id="TIGR01587">
    <property type="entry name" value="cas3_core"/>
    <property type="match status" value="1"/>
</dbReference>
<dbReference type="SUPFAM" id="SSF52540">
    <property type="entry name" value="P-loop containing nucleoside triphosphate hydrolases"/>
    <property type="match status" value="1"/>
</dbReference>
<dbReference type="InterPro" id="IPR014001">
    <property type="entry name" value="Helicase_ATP-bd"/>
</dbReference>
<evidence type="ECO:0000259" key="10">
    <source>
        <dbReference type="PROSITE" id="PS51192"/>
    </source>
</evidence>
<feature type="domain" description="HD Cas3-type" evidence="12">
    <location>
        <begin position="10"/>
        <end position="193"/>
    </location>
</feature>
<evidence type="ECO:0000256" key="5">
    <source>
        <dbReference type="ARBA" id="ARBA00022741"/>
    </source>
</evidence>
<organism evidence="13 14">
    <name type="scientific">Caminibacter mediatlanticus TB-2</name>
    <dbReference type="NCBI Taxonomy" id="391592"/>
    <lineage>
        <taxon>Bacteria</taxon>
        <taxon>Pseudomonadati</taxon>
        <taxon>Campylobacterota</taxon>
        <taxon>Epsilonproteobacteria</taxon>
        <taxon>Nautiliales</taxon>
        <taxon>Nautiliaceae</taxon>
        <taxon>Caminibacter</taxon>
    </lineage>
</organism>
<evidence type="ECO:0000256" key="3">
    <source>
        <dbReference type="ARBA" id="ARBA00022722"/>
    </source>
</evidence>
<dbReference type="InterPro" id="IPR001650">
    <property type="entry name" value="Helicase_C-like"/>
</dbReference>
<name>A0AAI9AIK8_9BACT</name>
<dbReference type="InterPro" id="IPR006474">
    <property type="entry name" value="Helicase_Cas3_CRISPR-ass_core"/>
</dbReference>
<keyword evidence="8" id="KW-0067">ATP-binding</keyword>
<dbReference type="PROSITE" id="PS51192">
    <property type="entry name" value="HELICASE_ATP_BIND_1"/>
    <property type="match status" value="1"/>
</dbReference>
<dbReference type="InterPro" id="IPR011545">
    <property type="entry name" value="DEAD/DEAH_box_helicase_dom"/>
</dbReference>
<dbReference type="GO" id="GO:0004518">
    <property type="term" value="F:nuclease activity"/>
    <property type="evidence" value="ECO:0007669"/>
    <property type="project" value="UniProtKB-KW"/>
</dbReference>
<keyword evidence="6" id="KW-0378">Hydrolase</keyword>
<dbReference type="RefSeq" id="WP_007473122.1">
    <property type="nucleotide sequence ID" value="NZ_ABCJ01000001.1"/>
</dbReference>
<comment type="similarity">
    <text evidence="2">In the central section; belongs to the CRISPR-associated helicase Cas3 family.</text>
</comment>
<dbReference type="GO" id="GO:0003676">
    <property type="term" value="F:nucleic acid binding"/>
    <property type="evidence" value="ECO:0007669"/>
    <property type="project" value="InterPro"/>
</dbReference>
<dbReference type="Gene3D" id="1.10.3210.30">
    <property type="match status" value="1"/>
</dbReference>
<dbReference type="AlphaFoldDB" id="A0AAI9AIK8"/>
<dbReference type="SMART" id="SM00487">
    <property type="entry name" value="DEXDc"/>
    <property type="match status" value="1"/>
</dbReference>
<evidence type="ECO:0000256" key="8">
    <source>
        <dbReference type="ARBA" id="ARBA00022840"/>
    </source>
</evidence>
<comment type="caution">
    <text evidence="13">The sequence shown here is derived from an EMBL/GenBank/DDBJ whole genome shotgun (WGS) entry which is preliminary data.</text>
</comment>
<dbReference type="PROSITE" id="PS51643">
    <property type="entry name" value="HD_CAS3"/>
    <property type="match status" value="1"/>
</dbReference>
<evidence type="ECO:0000256" key="7">
    <source>
        <dbReference type="ARBA" id="ARBA00022806"/>
    </source>
</evidence>
<feature type="domain" description="Helicase C-terminal" evidence="11">
    <location>
        <begin position="454"/>
        <end position="611"/>
    </location>
</feature>
<dbReference type="PROSITE" id="PS51194">
    <property type="entry name" value="HELICASE_CTER"/>
    <property type="match status" value="1"/>
</dbReference>
<dbReference type="EMBL" id="ABCJ01000001">
    <property type="protein sequence ID" value="EDM24313.1"/>
    <property type="molecule type" value="Genomic_DNA"/>
</dbReference>
<dbReference type="Pfam" id="PF22590">
    <property type="entry name" value="Cas3-like_C_2"/>
    <property type="match status" value="1"/>
</dbReference>
<gene>
    <name evidence="13" type="ORF">CMTB2_02318</name>
</gene>
<dbReference type="GO" id="GO:0046872">
    <property type="term" value="F:metal ion binding"/>
    <property type="evidence" value="ECO:0007669"/>
    <property type="project" value="UniProtKB-KW"/>
</dbReference>
<evidence type="ECO:0000313" key="14">
    <source>
        <dbReference type="Proteomes" id="UP000003288"/>
    </source>
</evidence>
<evidence type="ECO:0000256" key="4">
    <source>
        <dbReference type="ARBA" id="ARBA00022723"/>
    </source>
</evidence>
<dbReference type="GO" id="GO:0051607">
    <property type="term" value="P:defense response to virus"/>
    <property type="evidence" value="ECO:0007669"/>
    <property type="project" value="UniProtKB-KW"/>
</dbReference>
<dbReference type="Gene3D" id="3.40.50.300">
    <property type="entry name" value="P-loop containing nucleotide triphosphate hydrolases"/>
    <property type="match status" value="2"/>
</dbReference>
<keyword evidence="7" id="KW-0347">Helicase</keyword>
<accession>A0AAI9AIK8</accession>
<feature type="domain" description="Helicase ATP-binding" evidence="10">
    <location>
        <begin position="248"/>
        <end position="428"/>
    </location>
</feature>
<dbReference type="GO" id="GO:0004386">
    <property type="term" value="F:helicase activity"/>
    <property type="evidence" value="ECO:0007669"/>
    <property type="project" value="UniProtKB-KW"/>
</dbReference>
<dbReference type="CDD" id="cd09641">
    <property type="entry name" value="Cas3''_I"/>
    <property type="match status" value="1"/>
</dbReference>
<comment type="similarity">
    <text evidence="1">In the N-terminal section; belongs to the CRISPR-associated nuclease Cas3-HD family.</text>
</comment>
<keyword evidence="9" id="KW-0051">Antiviral defense</keyword>
<sequence length="765" mass="91505">MDNILSHIHPTKSPEKLEEHKSLVKKYLDRIIEFKNIDLDKLADVFEIKDREFVKNLIIEAIILHDEGKCNPAFQYLKMKNEEFRDEYEKLDIKDSNHSFLGAKLFYERFIEEVVREEDIDEAYKKLTFLVVLSFLISKHHSKLDGFSDFVDKLKRNLEGEFAEFNIDKEYIDIKKFVAIKFIFSLLISSDYYATLEYMTNLEIEDFGKIDDSFFKDFEKFEIVKNIRENKKVSGINVLRKEIFLEAENSIDNSNIYYLHAPTGAGKTITSINLALKLNPTKIFYVFPFNTLVEQTKNVIETIFRRNFSVINSITPMDVEEDDENLYTKVYLNRLFYHSPLIITTHINFFDILFGINKEDNFPLWQLYNSVVIIDEIQSYNLNVWWFMAEFFEVFSEVLNVKFIIMSATLPKIDYFLESKNNWKSLIKSEKYFKNPLFKDRVECDFNLLEDEYDENKILEIIKQNRRILVEFITKKSAREFYNFLKENLEGYEIYELSGDDNKLIRDYVIKRSKEAKKIVIVATQVIEAGVDIDLDVGIKDISIIEAEEQFLGRINRNAKSKGIAYFFDKDSSYKVYKDVRIEFSLKDKNLQKDFINKDFEAYYLAILEKLKNKNLEFVGSNSRYNEFLEEIKSLKYKEIKKKMKLIDTKHQTLFFPYDIDVREYKIEVLDFVEGNILSGERVWEEFKNLNSIENFAKKEVLKSKINYLMQFFTYNIPIYLKIDEYNDECCGIYLIRDYEEFFDEEFKFNREKFFKKLNREYDFL</sequence>
<evidence type="ECO:0000256" key="1">
    <source>
        <dbReference type="ARBA" id="ARBA00006847"/>
    </source>
</evidence>
<dbReference type="SMART" id="SM00490">
    <property type="entry name" value="HELICc"/>
    <property type="match status" value="1"/>
</dbReference>
<evidence type="ECO:0000259" key="11">
    <source>
        <dbReference type="PROSITE" id="PS51194"/>
    </source>
</evidence>
<dbReference type="InterPro" id="IPR038257">
    <property type="entry name" value="CRISPR-assoc_Cas3_HD_sf"/>
</dbReference>
<evidence type="ECO:0000259" key="12">
    <source>
        <dbReference type="PROSITE" id="PS51643"/>
    </source>
</evidence>
<dbReference type="NCBIfam" id="TIGR01596">
    <property type="entry name" value="cas3_HD"/>
    <property type="match status" value="1"/>
</dbReference>
<reference evidence="13 14" key="1">
    <citation type="journal article" date="2011" name="Stand. Genomic Sci.">
        <title>Draft genome sequence of Caminibacter mediatlanticus strain TB-2, an epsilonproteobacterium isolated from a deep-sea hydrothermal vent.</title>
        <authorList>
            <person name="Giovannelli D."/>
            <person name="Ferriera S."/>
            <person name="Johnson J."/>
            <person name="Kravitz S."/>
            <person name="Perez-Rodriguez I."/>
            <person name="Ricci J."/>
            <person name="O'Brien C."/>
            <person name="Voordeckers J.W."/>
            <person name="Bini E."/>
            <person name="Vetriani C."/>
        </authorList>
    </citation>
    <scope>NUCLEOTIDE SEQUENCE [LARGE SCALE GENOMIC DNA]</scope>
    <source>
        <strain evidence="13 14">TB-2</strain>
    </source>
</reference>
<dbReference type="GO" id="GO:0005524">
    <property type="term" value="F:ATP binding"/>
    <property type="evidence" value="ECO:0007669"/>
    <property type="project" value="UniProtKB-KW"/>
</dbReference>
<proteinExistence type="inferred from homology"/>
<evidence type="ECO:0008006" key="15">
    <source>
        <dbReference type="Google" id="ProtNLM"/>
    </source>
</evidence>
<keyword evidence="4" id="KW-0479">Metal-binding</keyword>
<dbReference type="InterPro" id="IPR027417">
    <property type="entry name" value="P-loop_NTPase"/>
</dbReference>